<dbReference type="InterPro" id="IPR017853">
    <property type="entry name" value="GH"/>
</dbReference>
<sequence>MLMYLIAQIRILFVSLIFLMGISYFVNAQHTTTGKASVSLAGIWKFKMDPFEAGISANGVQLLPSLAETVILPGSTDQNHKGYKTQTITSLRLTRPYEYKGVAWYEKEVFIPENWKDKEIELFLERTHWLTELWVNGKHAGKRESLSTPHRYLITPLLKIGTNNKILLKVDNDRIYNIEYAHAISEETQTNWNGIIGQIMLNAFDKVSIRDVQVYPDLARKEAKLHINILNTTTQNIQGGLQISGETINVDSPIKIPISHISFGGKDSLMILDVTVSLGERVQTWDEFLPALYRLQLNLHAVAANSKFSDNYEVKFGVRSIRTSGTRLELNGKPLFIRGTVNCAEFPITGYPPMDKEAWMRIFKTCKDYGLNAMRFHTWCPPNAAFEAADELGVYLQVENADWRFTVGKDSLVNTFLRKESEDILRTYGNHPSFIMFCEGNELVGPKVKEFLSEQVSHWKAIDSRRLYTGSAAYPLVDENDYHVLYGPRPHRWKEGLNSRFNKQALNTLYDYSDYVAKHPIPIITHEVGQWCSYPNFEEIEKYTGVLKPYNYELFRELLRDKHMLDQARDFMMASGKFKVIQNKEEIESYLRTPGMAGYHFLQLNDFPGQGTAPVGLVDIFWDPKPFASAKEINRFQNKSVLLLRTESFTWTSDQVFKGTIQIANYDSAVIRSAHIQWTFELPDGKIYASGSFEGMDIPIGSPFTLGEIKVPLSDIEQAVQMRFNVSIANTDCSNHWDVWVYPARLPDVAMQKVMIADWWGVSVERFLEKGGSVLLLSDSSRIITDVVPGFSGISWNTVWSGMPPNLLGILCDPGHPALRYFPTEYHSNWQWWDIVSHSKPMVLDHFPYGFKPLVQLIPDWNKPQKIGIVFEVRVGKGKLLIVNTDLKHHLSKRPVARQLLYSLKKYVASDDFNPETSVELKDLRLLFENKAVK</sequence>
<dbReference type="Pfam" id="PF00703">
    <property type="entry name" value="Glyco_hydro_2"/>
    <property type="match status" value="1"/>
</dbReference>
<proteinExistence type="inferred from homology"/>
<evidence type="ECO:0000256" key="1">
    <source>
        <dbReference type="ARBA" id="ARBA00007401"/>
    </source>
</evidence>
<evidence type="ECO:0000259" key="3">
    <source>
        <dbReference type="Pfam" id="PF02837"/>
    </source>
</evidence>
<organism evidence="4 5">
    <name type="scientific">Niabella digestorum</name>
    <dbReference type="NCBI Taxonomy" id="3117701"/>
    <lineage>
        <taxon>Bacteria</taxon>
        <taxon>Pseudomonadati</taxon>
        <taxon>Bacteroidota</taxon>
        <taxon>Chitinophagia</taxon>
        <taxon>Chitinophagales</taxon>
        <taxon>Chitinophagaceae</taxon>
        <taxon>Niabella</taxon>
    </lineage>
</organism>
<dbReference type="Gene3D" id="2.60.120.260">
    <property type="entry name" value="Galactose-binding domain-like"/>
    <property type="match status" value="1"/>
</dbReference>
<evidence type="ECO:0000259" key="2">
    <source>
        <dbReference type="Pfam" id="PF00703"/>
    </source>
</evidence>
<dbReference type="InterPro" id="IPR051913">
    <property type="entry name" value="GH2_Domain-Containing"/>
</dbReference>
<accession>A0ABU7RES7</accession>
<dbReference type="RefSeq" id="WP_330973903.1">
    <property type="nucleotide sequence ID" value="NZ_JAZGLY010000002.1"/>
</dbReference>
<dbReference type="InterPro" id="IPR006102">
    <property type="entry name" value="Ig-like_GH2"/>
</dbReference>
<name>A0ABU7RES7_9BACT</name>
<dbReference type="PANTHER" id="PTHR42732">
    <property type="entry name" value="BETA-GALACTOSIDASE"/>
    <property type="match status" value="1"/>
</dbReference>
<comment type="similarity">
    <text evidence="1">Belongs to the glycosyl hydrolase 2 family.</text>
</comment>
<dbReference type="SUPFAM" id="SSF51445">
    <property type="entry name" value="(Trans)glycosidases"/>
    <property type="match status" value="1"/>
</dbReference>
<dbReference type="EMBL" id="JAZGLY010000002">
    <property type="protein sequence ID" value="MEE6186494.1"/>
    <property type="molecule type" value="Genomic_DNA"/>
</dbReference>
<comment type="caution">
    <text evidence="4">The sequence shown here is derived from an EMBL/GenBank/DDBJ whole genome shotgun (WGS) entry which is preliminary data.</text>
</comment>
<dbReference type="Pfam" id="PF02837">
    <property type="entry name" value="Glyco_hydro_2_N"/>
    <property type="match status" value="1"/>
</dbReference>
<keyword evidence="5" id="KW-1185">Reference proteome</keyword>
<dbReference type="SUPFAM" id="SSF49785">
    <property type="entry name" value="Galactose-binding domain-like"/>
    <property type="match status" value="1"/>
</dbReference>
<evidence type="ECO:0000313" key="4">
    <source>
        <dbReference type="EMBL" id="MEE6186494.1"/>
    </source>
</evidence>
<dbReference type="Gene3D" id="3.20.20.80">
    <property type="entry name" value="Glycosidases"/>
    <property type="match status" value="1"/>
</dbReference>
<gene>
    <name evidence="4" type="ORF">V2H41_04330</name>
</gene>
<feature type="domain" description="Glycosyl hydrolases family 2 sugar binding" evidence="3">
    <location>
        <begin position="39"/>
        <end position="201"/>
    </location>
</feature>
<dbReference type="PANTHER" id="PTHR42732:SF1">
    <property type="entry name" value="BETA-MANNOSIDASE"/>
    <property type="match status" value="1"/>
</dbReference>
<dbReference type="Proteomes" id="UP001357452">
    <property type="component" value="Unassembled WGS sequence"/>
</dbReference>
<evidence type="ECO:0000313" key="5">
    <source>
        <dbReference type="Proteomes" id="UP001357452"/>
    </source>
</evidence>
<dbReference type="InterPro" id="IPR008979">
    <property type="entry name" value="Galactose-bd-like_sf"/>
</dbReference>
<dbReference type="InterPro" id="IPR006104">
    <property type="entry name" value="Glyco_hydro_2_N"/>
</dbReference>
<reference evidence="4 5" key="1">
    <citation type="submission" date="2024-01" db="EMBL/GenBank/DDBJ databases">
        <title>Niabella digestum sp. nov., isolated from waste digestion system.</title>
        <authorList>
            <person name="Zhang L."/>
        </authorList>
    </citation>
    <scope>NUCLEOTIDE SEQUENCE [LARGE SCALE GENOMIC DNA]</scope>
    <source>
        <strain evidence="4 5">A18</strain>
    </source>
</reference>
<protein>
    <submittedName>
        <fullName evidence="4">Sugar-binding domain-containing protein</fullName>
    </submittedName>
</protein>
<feature type="domain" description="Glycoside hydrolase family 2 immunoglobulin-like beta-sandwich" evidence="2">
    <location>
        <begin position="207"/>
        <end position="319"/>
    </location>
</feature>